<dbReference type="RefSeq" id="WP_037405861.1">
    <property type="nucleotide sequence ID" value="NZ_CP007044.2"/>
</dbReference>
<evidence type="ECO:0000313" key="2">
    <source>
        <dbReference type="EMBL" id="AHG22567.2"/>
    </source>
</evidence>
<dbReference type="OrthoDB" id="8587at2"/>
<dbReference type="eggNOG" id="COG3188">
    <property type="taxonomic scope" value="Bacteria"/>
</dbReference>
<dbReference type="GO" id="GO:0009279">
    <property type="term" value="C:cell outer membrane"/>
    <property type="evidence" value="ECO:0007669"/>
    <property type="project" value="TreeGrafter"/>
</dbReference>
<dbReference type="STRING" id="1441930.Z042_01355"/>
<dbReference type="GO" id="GO:0009297">
    <property type="term" value="P:pilus assembly"/>
    <property type="evidence" value="ECO:0007669"/>
    <property type="project" value="InterPro"/>
</dbReference>
<gene>
    <name evidence="2" type="ORF">Z042_01355</name>
</gene>
<dbReference type="GO" id="GO:0015473">
    <property type="term" value="F:fimbrial usher porin activity"/>
    <property type="evidence" value="ECO:0007669"/>
    <property type="project" value="InterPro"/>
</dbReference>
<dbReference type="HOGENOM" id="CLU_401638_0_0_6"/>
<name>W0LJQ3_9GAMM</name>
<dbReference type="InterPro" id="IPR000015">
    <property type="entry name" value="Fimb_usher"/>
</dbReference>
<organism evidence="2 3">
    <name type="scientific">Chania multitudinisentens RB-25</name>
    <dbReference type="NCBI Taxonomy" id="1441930"/>
    <lineage>
        <taxon>Bacteria</taxon>
        <taxon>Pseudomonadati</taxon>
        <taxon>Pseudomonadota</taxon>
        <taxon>Gammaproteobacteria</taxon>
        <taxon>Enterobacterales</taxon>
        <taxon>Yersiniaceae</taxon>
        <taxon>Chania</taxon>
    </lineage>
</organism>
<dbReference type="Pfam" id="PF00577">
    <property type="entry name" value="Usher"/>
    <property type="match status" value="1"/>
</dbReference>
<feature type="chain" id="PRO_5004792081" evidence="1">
    <location>
        <begin position="18"/>
        <end position="685"/>
    </location>
</feature>
<dbReference type="PANTHER" id="PTHR30451">
    <property type="entry name" value="OUTER MEMBRANE USHER PROTEIN"/>
    <property type="match status" value="1"/>
</dbReference>
<evidence type="ECO:0000313" key="3">
    <source>
        <dbReference type="Proteomes" id="UP000019030"/>
    </source>
</evidence>
<dbReference type="InterPro" id="IPR042186">
    <property type="entry name" value="FimD_plug_dom"/>
</dbReference>
<proteinExistence type="predicted"/>
<feature type="signal peptide" evidence="1">
    <location>
        <begin position="1"/>
        <end position="17"/>
    </location>
</feature>
<accession>W0LJQ3</accession>
<keyword evidence="1" id="KW-0732">Signal</keyword>
<dbReference type="Gene3D" id="2.60.40.2610">
    <property type="entry name" value="Outer membrane usher protein FimD, plug domain"/>
    <property type="match status" value="1"/>
</dbReference>
<sequence>MKALFITLMLLSFPVLAAAPKLVNLIFELEPQGKIPFSVIDDDGCIANTALQKIASLKNLVARQRSCTTFTELSDAGFGVTQFSQLNLVVIQKIQEESQLNEIDEGIDAAFLNYELDRADEDNDRQHSVREYYQLDSGVNLHGWMLRHSGHYDKQDGQQGWLNDSLAVSRNLLSMGSVLKLGDGNGSSDIFSSNPRTGVAIYSDDRLLPKGKRPVMGNIQGVARTAAEVTIQQGDRILLRKRVKPGQFSFKDVEVADYENLLMMMVRESDGTITVTTIPLLVLPTITAEGNTKYDFFVGKTRPELWETATSKPYSQLTAVYGLTKTTSAYGGYLYGNNYFSGALGAGFNLRQAGLLSVDYKGVRYRNNRDEDKYGDAIKARYAVGGLSGNLTTNIQGSYYPNSKYLSLTEYQETQTEDPEYPFMSEMYAKRKYQLEVNLQYNLPKGSLFSSLSNSWDRDQSRMTTFNTGLTLLHKGVSYSAFVMYMKGSSYSENRIVNLNVGIPLNIFENNNLRLQPGLNSNNGEITKSVMVSGSSLRDSSLSYNGSFDERYDQTSVFANYQYSAGDTTLRYLHAPDKERINYNQTGSVVLHSKGVTLGQRVGDTFGIVCIEQSPGIGIINQIGLTTNSQGCAVVSNFAAYNNNRVAIDPVTLPAGKMIANDEDIYPADGAVVLRKYQLKDIPQL</sequence>
<evidence type="ECO:0000256" key="1">
    <source>
        <dbReference type="SAM" id="SignalP"/>
    </source>
</evidence>
<dbReference type="EMBL" id="CP007044">
    <property type="protein sequence ID" value="AHG22567.2"/>
    <property type="molecule type" value="Genomic_DNA"/>
</dbReference>
<dbReference type="Gene3D" id="2.60.40.3110">
    <property type="match status" value="1"/>
</dbReference>
<protein>
    <submittedName>
        <fullName evidence="2">Uncharacterized protein</fullName>
    </submittedName>
</protein>
<reference evidence="2 3" key="2">
    <citation type="submission" date="2015-03" db="EMBL/GenBank/DDBJ databases">
        <authorList>
            <person name="Chan K.-G."/>
        </authorList>
    </citation>
    <scope>NUCLEOTIDE SEQUENCE [LARGE SCALE GENOMIC DNA]</scope>
    <source>
        <strain evidence="2 3">RB-25</strain>
    </source>
</reference>
<dbReference type="PANTHER" id="PTHR30451:SF21">
    <property type="entry name" value="FIMBRIAL USHER DOMAIN-CONTAINING PROTEIN YDET-RELATED"/>
    <property type="match status" value="1"/>
</dbReference>
<dbReference type="Proteomes" id="UP000019030">
    <property type="component" value="Chromosome"/>
</dbReference>
<reference evidence="2 3" key="1">
    <citation type="submission" date="2014-01" db="EMBL/GenBank/DDBJ databases">
        <title>Isolation of Serratia multitudinisentens RB-25 from Ex-Landfill site.</title>
        <authorList>
            <person name="Robson E.H.J."/>
        </authorList>
    </citation>
    <scope>NUCLEOTIDE SEQUENCE [LARGE SCALE GENOMIC DNA]</scope>
    <source>
        <strain evidence="2 3">RB-25</strain>
    </source>
</reference>
<keyword evidence="3" id="KW-1185">Reference proteome</keyword>
<dbReference type="AlphaFoldDB" id="W0LJQ3"/>
<dbReference type="KEGG" id="sfo:Z042_01355"/>